<feature type="non-terminal residue" evidence="4">
    <location>
        <position position="1"/>
    </location>
</feature>
<dbReference type="RefSeq" id="XP_040762858.1">
    <property type="nucleotide sequence ID" value="XM_040904643.1"/>
</dbReference>
<dbReference type="GO" id="GO:0016020">
    <property type="term" value="C:membrane"/>
    <property type="evidence" value="ECO:0007669"/>
    <property type="project" value="TreeGrafter"/>
</dbReference>
<dbReference type="InParanoid" id="A0A165DL29"/>
<evidence type="ECO:0000256" key="3">
    <source>
        <dbReference type="ARBA" id="ARBA00022840"/>
    </source>
</evidence>
<dbReference type="InterPro" id="IPR027417">
    <property type="entry name" value="P-loop_NTPase"/>
</dbReference>
<evidence type="ECO:0000256" key="2">
    <source>
        <dbReference type="ARBA" id="ARBA00022741"/>
    </source>
</evidence>
<dbReference type="EMBL" id="KV427632">
    <property type="protein sequence ID" value="KZT05118.1"/>
    <property type="molecule type" value="Genomic_DNA"/>
</dbReference>
<reference evidence="4 5" key="1">
    <citation type="journal article" date="2016" name="Mol. Biol. Evol.">
        <title>Comparative Genomics of Early-Diverging Mushroom-Forming Fungi Provides Insights into the Origins of Lignocellulose Decay Capabilities.</title>
        <authorList>
            <person name="Nagy L.G."/>
            <person name="Riley R."/>
            <person name="Tritt A."/>
            <person name="Adam C."/>
            <person name="Daum C."/>
            <person name="Floudas D."/>
            <person name="Sun H."/>
            <person name="Yadav J.S."/>
            <person name="Pangilinan J."/>
            <person name="Larsson K.H."/>
            <person name="Matsuura K."/>
            <person name="Barry K."/>
            <person name="Labutti K."/>
            <person name="Kuo R."/>
            <person name="Ohm R.A."/>
            <person name="Bhattacharya S.S."/>
            <person name="Shirouzu T."/>
            <person name="Yoshinaga Y."/>
            <person name="Martin F.M."/>
            <person name="Grigoriev I.V."/>
            <person name="Hibbett D.S."/>
        </authorList>
    </citation>
    <scope>NUCLEOTIDE SEQUENCE [LARGE SCALE GENOMIC DNA]</scope>
    <source>
        <strain evidence="4 5">93-53</strain>
    </source>
</reference>
<keyword evidence="3" id="KW-0067">ATP-binding</keyword>
<keyword evidence="2" id="KW-0547">Nucleotide-binding</keyword>
<keyword evidence="5" id="KW-1185">Reference proteome</keyword>
<name>A0A165DL29_9APHY</name>
<dbReference type="GO" id="GO:0005524">
    <property type="term" value="F:ATP binding"/>
    <property type="evidence" value="ECO:0007669"/>
    <property type="project" value="UniProtKB-KW"/>
</dbReference>
<proteinExistence type="predicted"/>
<dbReference type="GO" id="GO:0042626">
    <property type="term" value="F:ATPase-coupled transmembrane transporter activity"/>
    <property type="evidence" value="ECO:0007669"/>
    <property type="project" value="TreeGrafter"/>
</dbReference>
<dbReference type="InterPro" id="IPR050173">
    <property type="entry name" value="ABC_transporter_C-like"/>
</dbReference>
<sequence>GEMHYIPAGLDSYIQLPHDGGVAYAAQESWVQNETISYSQNNIVFGMPYNEERYNRGMQYICVLKCDLDLFKSGNATEVGEKGITLR</sequence>
<protein>
    <submittedName>
        <fullName evidence="4">Uncharacterized protein</fullName>
    </submittedName>
</protein>
<evidence type="ECO:0000313" key="5">
    <source>
        <dbReference type="Proteomes" id="UP000076871"/>
    </source>
</evidence>
<dbReference type="GeneID" id="63821673"/>
<accession>A0A165DL29</accession>
<keyword evidence="1" id="KW-0677">Repeat</keyword>
<dbReference type="STRING" id="1314785.A0A165DL29"/>
<dbReference type="OrthoDB" id="6500128at2759"/>
<dbReference type="PANTHER" id="PTHR24223">
    <property type="entry name" value="ATP-BINDING CASSETTE SUB-FAMILY C"/>
    <property type="match status" value="1"/>
</dbReference>
<evidence type="ECO:0000313" key="4">
    <source>
        <dbReference type="EMBL" id="KZT05118.1"/>
    </source>
</evidence>
<organism evidence="4 5">
    <name type="scientific">Laetiporus sulphureus 93-53</name>
    <dbReference type="NCBI Taxonomy" id="1314785"/>
    <lineage>
        <taxon>Eukaryota</taxon>
        <taxon>Fungi</taxon>
        <taxon>Dikarya</taxon>
        <taxon>Basidiomycota</taxon>
        <taxon>Agaricomycotina</taxon>
        <taxon>Agaricomycetes</taxon>
        <taxon>Polyporales</taxon>
        <taxon>Laetiporus</taxon>
    </lineage>
</organism>
<dbReference type="AlphaFoldDB" id="A0A165DL29"/>
<dbReference type="Proteomes" id="UP000076871">
    <property type="component" value="Unassembled WGS sequence"/>
</dbReference>
<gene>
    <name evidence="4" type="ORF">LAESUDRAFT_656777</name>
</gene>
<dbReference type="Gene3D" id="3.40.50.300">
    <property type="entry name" value="P-loop containing nucleotide triphosphate hydrolases"/>
    <property type="match status" value="1"/>
</dbReference>
<dbReference type="PANTHER" id="PTHR24223:SF353">
    <property type="entry name" value="ABC TRANSPORTER ATP-BINDING PROTEIN_PERMEASE VMR1-RELATED"/>
    <property type="match status" value="1"/>
</dbReference>
<evidence type="ECO:0000256" key="1">
    <source>
        <dbReference type="ARBA" id="ARBA00022737"/>
    </source>
</evidence>